<gene>
    <name evidence="3" type="ORF">MCUN1_001485</name>
</gene>
<evidence type="ECO:0000259" key="2">
    <source>
        <dbReference type="Pfam" id="PF13883"/>
    </source>
</evidence>
<dbReference type="Proteomes" id="UP001219933">
    <property type="component" value="Chromosome 2"/>
</dbReference>
<dbReference type="PANTHER" id="PTHR37273:SF1">
    <property type="entry name" value="ADL397C-AP"/>
    <property type="match status" value="1"/>
</dbReference>
<evidence type="ECO:0000313" key="4">
    <source>
        <dbReference type="Proteomes" id="UP001219933"/>
    </source>
</evidence>
<sequence length="226" mass="24990">MILINSMFPILVCLALALCAFARETQHDAAQQLRGILSDHTNHYIGTLAAVAPNATHAAVGAEYYAPCLADDHPGDLLMLALPVSAVWRNVLDKPVTASLMVTSSADERDVDLRHSVREPSGREVWEPERPMWRRGFASKGRAALYGSVHRFNASDSQTRCFVRHHPDAGAWTPGAPESPHTAVWVRFHPESIYYVGGFGDEHYIGMIDQNVYEAAWKPPALVVQH</sequence>
<evidence type="ECO:0000256" key="1">
    <source>
        <dbReference type="SAM" id="SignalP"/>
    </source>
</evidence>
<dbReference type="PANTHER" id="PTHR37273">
    <property type="entry name" value="CHROMOSOME 8, WHOLE GENOME SHOTGUN SEQUENCE"/>
    <property type="match status" value="1"/>
</dbReference>
<keyword evidence="1" id="KW-0732">Signal</keyword>
<dbReference type="InterPro" id="IPR055343">
    <property type="entry name" value="CREG_beta-barrel"/>
</dbReference>
<dbReference type="InterPro" id="IPR012349">
    <property type="entry name" value="Split_barrel_FMN-bd"/>
</dbReference>
<dbReference type="Pfam" id="PF13883">
    <property type="entry name" value="CREG_beta-barrel"/>
    <property type="match status" value="1"/>
</dbReference>
<reference evidence="3" key="1">
    <citation type="submission" date="2023-03" db="EMBL/GenBank/DDBJ databases">
        <title>Mating type loci evolution in Malassezia.</title>
        <authorList>
            <person name="Coelho M.A."/>
        </authorList>
    </citation>
    <scope>NUCLEOTIDE SEQUENCE</scope>
    <source>
        <strain evidence="3">CBS 11721</strain>
    </source>
</reference>
<dbReference type="SUPFAM" id="SSF50475">
    <property type="entry name" value="FMN-binding split barrel"/>
    <property type="match status" value="1"/>
</dbReference>
<keyword evidence="4" id="KW-1185">Reference proteome</keyword>
<evidence type="ECO:0000313" key="3">
    <source>
        <dbReference type="EMBL" id="WFD34644.1"/>
    </source>
</evidence>
<proteinExistence type="predicted"/>
<feature type="signal peptide" evidence="1">
    <location>
        <begin position="1"/>
        <end position="22"/>
    </location>
</feature>
<name>A0AAF0ET51_9BASI</name>
<feature type="chain" id="PRO_5041917622" description="CREG-like beta-barrel domain-containing protein" evidence="1">
    <location>
        <begin position="23"/>
        <end position="226"/>
    </location>
</feature>
<dbReference type="Gene3D" id="2.30.110.10">
    <property type="entry name" value="Electron Transport, Fmn-binding Protein, Chain A"/>
    <property type="match status" value="1"/>
</dbReference>
<dbReference type="AlphaFoldDB" id="A0AAF0ET51"/>
<dbReference type="EMBL" id="CP119878">
    <property type="protein sequence ID" value="WFD34644.1"/>
    <property type="molecule type" value="Genomic_DNA"/>
</dbReference>
<feature type="domain" description="CREG-like beta-barrel" evidence="2">
    <location>
        <begin position="25"/>
        <end position="213"/>
    </location>
</feature>
<accession>A0AAF0ET51</accession>
<organism evidence="3 4">
    <name type="scientific">Malassezia cuniculi</name>
    <dbReference type="NCBI Taxonomy" id="948313"/>
    <lineage>
        <taxon>Eukaryota</taxon>
        <taxon>Fungi</taxon>
        <taxon>Dikarya</taxon>
        <taxon>Basidiomycota</taxon>
        <taxon>Ustilaginomycotina</taxon>
        <taxon>Malasseziomycetes</taxon>
        <taxon>Malasseziales</taxon>
        <taxon>Malasseziaceae</taxon>
        <taxon>Malassezia</taxon>
    </lineage>
</organism>
<protein>
    <recommendedName>
        <fullName evidence="2">CREG-like beta-barrel domain-containing protein</fullName>
    </recommendedName>
</protein>